<dbReference type="PANTHER" id="PTHR43888">
    <property type="entry name" value="DNAJ-LIKE-2, ISOFORM A-RELATED"/>
    <property type="match status" value="1"/>
</dbReference>
<dbReference type="CDD" id="cd00202">
    <property type="entry name" value="ZnF_GATA"/>
    <property type="match status" value="1"/>
</dbReference>
<dbReference type="InterPro" id="IPR002939">
    <property type="entry name" value="DnaJ_C"/>
</dbReference>
<dbReference type="PROSITE" id="PS00636">
    <property type="entry name" value="DNAJ_1"/>
    <property type="match status" value="1"/>
</dbReference>
<keyword evidence="1 6" id="KW-0479">Metal-binding</keyword>
<dbReference type="EMBL" id="JQFK01000023">
    <property type="protein sequence ID" value="KGK38204.1"/>
    <property type="molecule type" value="Genomic_DNA"/>
</dbReference>
<dbReference type="VEuPathDB" id="FungiDB:C5L36_0B02790"/>
<evidence type="ECO:0000259" key="9">
    <source>
        <dbReference type="PROSITE" id="PS50114"/>
    </source>
</evidence>
<dbReference type="InterPro" id="IPR013088">
    <property type="entry name" value="Znf_NHR/GATA"/>
</dbReference>
<dbReference type="GO" id="GO:0043565">
    <property type="term" value="F:sequence-specific DNA binding"/>
    <property type="evidence" value="ECO:0007669"/>
    <property type="project" value="InterPro"/>
</dbReference>
<evidence type="ECO:0000256" key="2">
    <source>
        <dbReference type="ARBA" id="ARBA00022737"/>
    </source>
</evidence>
<evidence type="ECO:0008006" key="13">
    <source>
        <dbReference type="Google" id="ProtNLM"/>
    </source>
</evidence>
<dbReference type="InterPro" id="IPR001305">
    <property type="entry name" value="HSP_DnaJ_Cys-rich_dom"/>
</dbReference>
<dbReference type="GO" id="GO:0008270">
    <property type="term" value="F:zinc ion binding"/>
    <property type="evidence" value="ECO:0007669"/>
    <property type="project" value="UniProtKB-KW"/>
</dbReference>
<dbReference type="GO" id="GO:0051082">
    <property type="term" value="F:unfolded protein binding"/>
    <property type="evidence" value="ECO:0007669"/>
    <property type="project" value="InterPro"/>
</dbReference>
<dbReference type="Gene3D" id="1.10.287.110">
    <property type="entry name" value="DnaJ domain"/>
    <property type="match status" value="1"/>
</dbReference>
<evidence type="ECO:0000256" key="6">
    <source>
        <dbReference type="PROSITE-ProRule" id="PRU00546"/>
    </source>
</evidence>
<dbReference type="HAMAP" id="MF_01152">
    <property type="entry name" value="DnaJ"/>
    <property type="match status" value="1"/>
</dbReference>
<dbReference type="Pfam" id="PF00684">
    <property type="entry name" value="DnaJ_CXXCXGXG"/>
    <property type="match status" value="1"/>
</dbReference>
<dbReference type="Gene3D" id="2.60.260.20">
    <property type="entry name" value="Urease metallochaperone UreE, N-terminal domain"/>
    <property type="match status" value="2"/>
</dbReference>
<dbReference type="PRINTS" id="PR00619">
    <property type="entry name" value="GATAZNFINGER"/>
</dbReference>
<dbReference type="InterPro" id="IPR044713">
    <property type="entry name" value="DNJA1/2-like"/>
</dbReference>
<feature type="region of interest" description="Disordered" evidence="7">
    <location>
        <begin position="176"/>
        <end position="218"/>
    </location>
</feature>
<dbReference type="eggNOG" id="KOG1601">
    <property type="taxonomic scope" value="Eukaryota"/>
</dbReference>
<evidence type="ECO:0000256" key="5">
    <source>
        <dbReference type="ARBA" id="ARBA00023186"/>
    </source>
</evidence>
<dbReference type="Gene3D" id="3.30.50.10">
    <property type="entry name" value="Erythroid Transcription Factor GATA-1, subunit A"/>
    <property type="match status" value="1"/>
</dbReference>
<dbReference type="CDD" id="cd06257">
    <property type="entry name" value="DnaJ"/>
    <property type="match status" value="1"/>
</dbReference>
<dbReference type="eggNOG" id="KOG0712">
    <property type="taxonomic scope" value="Eukaryota"/>
</dbReference>
<dbReference type="InterPro" id="IPR012724">
    <property type="entry name" value="DnaJ"/>
</dbReference>
<dbReference type="InterPro" id="IPR013860">
    <property type="entry name" value="AreA_GATA"/>
</dbReference>
<sequence length="936" mass="104916">MNVPENTSSIVPVKLLKQELLDEMANNSNTSLEIFKMFNSNNNLLPRNERILNLSWRMNSINRISKPRRRSTGQHSRTISNSSSNYKNITLLNSFNNNDHLLEVSKPMDSHSEKSDHVEFDYIEHIRRISKEEYGIDVDQGKDEDYEMNFLKEVHSPVTAHSLSVSSTTNSVFSYNNQQQFPTSSNSTQKQNSSMKKLSTTSTPATSTESRNNHTTSVLKEDFSIDNYLNLEENFTELISGTKQEDNLNSYLDSDLSNYINNLEFSINGSNGETDTIKQGSVSSINTFSLSSNATPMTISTSPDFMQLQHLTSKAPPVAPQVTKIDSMSTLNSSQPICENCFTTTTPLWRKTSDNRLLCNACGLFFKLHGVIRPPTNNPHHHQRNLQASPSKNCDNNLKPFPLSNEVSPFTNPLLSTKRRSSNNSLNNHRVPAKTEALSADLDWLKYSRRRTLQRIFRSVVNLFSTGYVSDSSAFTHHTVLDRSSHKTRIRRSRVTGRPTPRHTVVSKLGNKLVSELIEDETIIANIVTNEFGSFATKIGHGGITAANDVNRNAKKGWLIIPSTMVHNPISILVLLLSLLTIVLAGEDYYKILGVDRNADEKEIRNAYRQLSKKYHPDKNPGDENAQHKFMEISNAYDTLMDEEKRRIYDQYGEEGLQGGAGNHRGGGGGGGGGFGGDPFAQFFGGGFRRGPQRAPDVTSEITFTLRDFYNGKNVDIQINMVGKCEKCNGSGSSDKSRTQCTQCGGHGRLVQRMNLGNGMIQQFEVPCPKCNGEGHIIKNKCRTCHGQGVHNQVKTFNVHLNPGTPRNYVEVFSGQGQAQPRMEPGDLRLQLKEDKTDNDGYRRVGSNLYRTEALTLKEALLGGWEIKIPFFDQYDPFLTLSRKKGVMVQNGEVEVIKGKGMPIFHGNDEYGDLFIEYVVVFPTNSKKLKQLHDEL</sequence>
<evidence type="ECO:0000259" key="8">
    <source>
        <dbReference type="PROSITE" id="PS50076"/>
    </source>
</evidence>
<accession>A0A099P1M0</accession>
<name>A0A099P1M0_PICKU</name>
<dbReference type="GO" id="GO:0009408">
    <property type="term" value="P:response to heat"/>
    <property type="evidence" value="ECO:0007669"/>
    <property type="project" value="InterPro"/>
</dbReference>
<evidence type="ECO:0000256" key="4">
    <source>
        <dbReference type="ARBA" id="ARBA00022833"/>
    </source>
</evidence>
<protein>
    <recommendedName>
        <fullName evidence="13">DnaJ-related protein SCJ1</fullName>
    </recommendedName>
</protein>
<dbReference type="Pfam" id="PF00320">
    <property type="entry name" value="GATA"/>
    <property type="match status" value="1"/>
</dbReference>
<dbReference type="SUPFAM" id="SSF57716">
    <property type="entry name" value="Glucocorticoid receptor-like (DNA-binding domain)"/>
    <property type="match status" value="1"/>
</dbReference>
<dbReference type="GO" id="GO:0006355">
    <property type="term" value="P:regulation of DNA-templated transcription"/>
    <property type="evidence" value="ECO:0007669"/>
    <property type="project" value="InterPro"/>
</dbReference>
<dbReference type="HOGENOM" id="CLU_313099_0_0_1"/>
<dbReference type="InterPro" id="IPR001623">
    <property type="entry name" value="DnaJ_domain"/>
</dbReference>
<dbReference type="Pfam" id="PF01556">
    <property type="entry name" value="DnaJ_C"/>
    <property type="match status" value="1"/>
</dbReference>
<dbReference type="SUPFAM" id="SSF46565">
    <property type="entry name" value="Chaperone J-domain"/>
    <property type="match status" value="1"/>
</dbReference>
<dbReference type="Gene3D" id="2.10.230.10">
    <property type="entry name" value="Heat shock protein DnaJ, cysteine-rich domain"/>
    <property type="match status" value="1"/>
</dbReference>
<feature type="domain" description="J" evidence="8">
    <location>
        <begin position="588"/>
        <end position="653"/>
    </location>
</feature>
<dbReference type="AlphaFoldDB" id="A0A099P1M0"/>
<keyword evidence="5" id="KW-0143">Chaperone</keyword>
<organism evidence="11 12">
    <name type="scientific">Pichia kudriavzevii</name>
    <name type="common">Yeast</name>
    <name type="synonym">Issatchenkia orientalis</name>
    <dbReference type="NCBI Taxonomy" id="4909"/>
    <lineage>
        <taxon>Eukaryota</taxon>
        <taxon>Fungi</taxon>
        <taxon>Dikarya</taxon>
        <taxon>Ascomycota</taxon>
        <taxon>Saccharomycotina</taxon>
        <taxon>Pichiomycetes</taxon>
        <taxon>Pichiales</taxon>
        <taxon>Pichiaceae</taxon>
        <taxon>Pichia</taxon>
    </lineage>
</organism>
<feature type="domain" description="GATA-type" evidence="9">
    <location>
        <begin position="338"/>
        <end position="374"/>
    </location>
</feature>
<dbReference type="SMART" id="SM00271">
    <property type="entry name" value="DnaJ"/>
    <property type="match status" value="1"/>
</dbReference>
<gene>
    <name evidence="11" type="ORF">JL09_g2701</name>
</gene>
<dbReference type="VEuPathDB" id="FungiDB:C5L36_0B02780"/>
<dbReference type="CDD" id="cd10719">
    <property type="entry name" value="DnaJ_zf"/>
    <property type="match status" value="1"/>
</dbReference>
<dbReference type="GO" id="GO:0006457">
    <property type="term" value="P:protein folding"/>
    <property type="evidence" value="ECO:0007669"/>
    <property type="project" value="InterPro"/>
</dbReference>
<feature type="zinc finger region" description="CR-type" evidence="6">
    <location>
        <begin position="712"/>
        <end position="794"/>
    </location>
</feature>
<evidence type="ECO:0000256" key="1">
    <source>
        <dbReference type="ARBA" id="ARBA00022723"/>
    </source>
</evidence>
<dbReference type="InterPro" id="IPR000679">
    <property type="entry name" value="Znf_GATA"/>
</dbReference>
<dbReference type="FunFam" id="2.10.230.10:FF:000002">
    <property type="entry name" value="Molecular chaperone DnaJ"/>
    <property type="match status" value="1"/>
</dbReference>
<dbReference type="InterPro" id="IPR036869">
    <property type="entry name" value="J_dom_sf"/>
</dbReference>
<comment type="caution">
    <text evidence="11">The sequence shown here is derived from an EMBL/GenBank/DDBJ whole genome shotgun (WGS) entry which is preliminary data.</text>
</comment>
<dbReference type="PROSITE" id="PS50076">
    <property type="entry name" value="DNAJ_2"/>
    <property type="match status" value="1"/>
</dbReference>
<evidence type="ECO:0000313" key="11">
    <source>
        <dbReference type="EMBL" id="KGK38204.1"/>
    </source>
</evidence>
<evidence type="ECO:0000259" key="10">
    <source>
        <dbReference type="PROSITE" id="PS51188"/>
    </source>
</evidence>
<keyword evidence="2" id="KW-0677">Repeat</keyword>
<keyword evidence="4 6" id="KW-0862">Zinc</keyword>
<keyword evidence="3 6" id="KW-0863">Zinc-finger</keyword>
<dbReference type="Pfam" id="PF00226">
    <property type="entry name" value="DnaJ"/>
    <property type="match status" value="1"/>
</dbReference>
<evidence type="ECO:0000256" key="7">
    <source>
        <dbReference type="SAM" id="MobiDB-lite"/>
    </source>
</evidence>
<dbReference type="GO" id="GO:0030544">
    <property type="term" value="F:Hsp70 protein binding"/>
    <property type="evidence" value="ECO:0007669"/>
    <property type="project" value="InterPro"/>
</dbReference>
<dbReference type="PROSITE" id="PS00344">
    <property type="entry name" value="GATA_ZN_FINGER_1"/>
    <property type="match status" value="1"/>
</dbReference>
<dbReference type="PROSITE" id="PS50114">
    <property type="entry name" value="GATA_ZN_FINGER_2"/>
    <property type="match status" value="1"/>
</dbReference>
<dbReference type="PROSITE" id="PS51188">
    <property type="entry name" value="ZF_CR"/>
    <property type="match status" value="1"/>
</dbReference>
<dbReference type="CDD" id="cd10747">
    <property type="entry name" value="DnaJ_C"/>
    <property type="match status" value="1"/>
</dbReference>
<dbReference type="SUPFAM" id="SSF57938">
    <property type="entry name" value="DnaJ/Hsp40 cysteine-rich domain"/>
    <property type="match status" value="1"/>
</dbReference>
<feature type="compositionally biased region" description="Low complexity" evidence="7">
    <location>
        <begin position="183"/>
        <end position="210"/>
    </location>
</feature>
<dbReference type="SMART" id="SM00401">
    <property type="entry name" value="ZnF_GATA"/>
    <property type="match status" value="1"/>
</dbReference>
<dbReference type="InterPro" id="IPR008971">
    <property type="entry name" value="HSP40/DnaJ_pept-bd"/>
</dbReference>
<evidence type="ECO:0000313" key="12">
    <source>
        <dbReference type="Proteomes" id="UP000029867"/>
    </source>
</evidence>
<evidence type="ECO:0000256" key="3">
    <source>
        <dbReference type="ARBA" id="ARBA00022771"/>
    </source>
</evidence>
<dbReference type="Proteomes" id="UP000029867">
    <property type="component" value="Unassembled WGS sequence"/>
</dbReference>
<dbReference type="PRINTS" id="PR00625">
    <property type="entry name" value="JDOMAIN"/>
</dbReference>
<dbReference type="Pfam" id="PF08550">
    <property type="entry name" value="GATA_AreA"/>
    <property type="match status" value="1"/>
</dbReference>
<dbReference type="SUPFAM" id="SSF49493">
    <property type="entry name" value="HSP40/DnaJ peptide-binding domain"/>
    <property type="match status" value="2"/>
</dbReference>
<dbReference type="InterPro" id="IPR036410">
    <property type="entry name" value="HSP_DnaJ_Cys-rich_dom_sf"/>
</dbReference>
<dbReference type="GO" id="GO:0005524">
    <property type="term" value="F:ATP binding"/>
    <property type="evidence" value="ECO:0007669"/>
    <property type="project" value="InterPro"/>
</dbReference>
<proteinExistence type="inferred from homology"/>
<reference evidence="12" key="1">
    <citation type="journal article" date="2014" name="Microb. Cell Fact.">
        <title>Exploiting Issatchenkia orientalis SD108 for succinic acid production.</title>
        <authorList>
            <person name="Xiao H."/>
            <person name="Shao Z."/>
            <person name="Jiang Y."/>
            <person name="Dole S."/>
            <person name="Zhao H."/>
        </authorList>
    </citation>
    <scope>NUCLEOTIDE SEQUENCE [LARGE SCALE GENOMIC DNA]</scope>
    <source>
        <strain evidence="12">SD108</strain>
    </source>
</reference>
<dbReference type="InterPro" id="IPR018253">
    <property type="entry name" value="DnaJ_domain_CS"/>
</dbReference>
<feature type="domain" description="CR-type" evidence="10">
    <location>
        <begin position="712"/>
        <end position="794"/>
    </location>
</feature>